<evidence type="ECO:0000313" key="1">
    <source>
        <dbReference type="EMBL" id="MBB4722637.1"/>
    </source>
</evidence>
<organism evidence="1 2">
    <name type="scientific">Xanthomonas euvesicatoria</name>
    <dbReference type="NCBI Taxonomy" id="456327"/>
    <lineage>
        <taxon>Bacteria</taxon>
        <taxon>Pseudomonadati</taxon>
        <taxon>Pseudomonadota</taxon>
        <taxon>Gammaproteobacteria</taxon>
        <taxon>Lysobacterales</taxon>
        <taxon>Lysobacteraceae</taxon>
        <taxon>Xanthomonas</taxon>
    </lineage>
</organism>
<evidence type="ECO:0000313" key="2">
    <source>
        <dbReference type="Proteomes" id="UP000576603"/>
    </source>
</evidence>
<sequence length="108" mass="11764">MKRLLILAVLALTLAGCDTDFRPREPRADYGSCLSGHNETSTMLTGGGVGAYMGGVPLGSGMHMVTTTSYVCDRHEYPNGDSPSYFAAYDQYLVDLAAWYKRHPEKAP</sequence>
<dbReference type="PROSITE" id="PS51257">
    <property type="entry name" value="PROKAR_LIPOPROTEIN"/>
    <property type="match status" value="1"/>
</dbReference>
<dbReference type="AlphaFoldDB" id="A0AAW3U128"/>
<proteinExistence type="predicted"/>
<reference evidence="1 2" key="1">
    <citation type="submission" date="2020-08" db="EMBL/GenBank/DDBJ databases">
        <title>Studying the diversity of plant-associated saprophytic bacteria and their role in host health and plant-pathogen interactions.</title>
        <authorList>
            <person name="Potnis N."/>
        </authorList>
    </citation>
    <scope>NUCLEOTIDE SEQUENCE [LARGE SCALE GENOMIC DNA]</scope>
    <source>
        <strain evidence="1 2">CFBP 7922</strain>
    </source>
</reference>
<dbReference type="RefSeq" id="WP_184420228.1">
    <property type="nucleotide sequence ID" value="NZ_JACHNK010000002.1"/>
</dbReference>
<gene>
    <name evidence="1" type="ORF">FHY32_000955</name>
</gene>
<dbReference type="Proteomes" id="UP000576603">
    <property type="component" value="Unassembled WGS sequence"/>
</dbReference>
<name>A0AAW3U128_XANEU</name>
<dbReference type="EMBL" id="JACHNL010000002">
    <property type="protein sequence ID" value="MBB4722637.1"/>
    <property type="molecule type" value="Genomic_DNA"/>
</dbReference>
<protein>
    <submittedName>
        <fullName evidence="1">Uncharacterized protein</fullName>
    </submittedName>
</protein>
<comment type="caution">
    <text evidence="1">The sequence shown here is derived from an EMBL/GenBank/DDBJ whole genome shotgun (WGS) entry which is preliminary data.</text>
</comment>
<accession>A0AAW3U128</accession>